<dbReference type="RefSeq" id="WP_261695131.1">
    <property type="nucleotide sequence ID" value="NZ_CP104694.1"/>
</dbReference>
<organism evidence="10 11">
    <name type="scientific">Tahibacter amnicola</name>
    <dbReference type="NCBI Taxonomy" id="2976241"/>
    <lineage>
        <taxon>Bacteria</taxon>
        <taxon>Pseudomonadati</taxon>
        <taxon>Pseudomonadota</taxon>
        <taxon>Gammaproteobacteria</taxon>
        <taxon>Lysobacterales</taxon>
        <taxon>Rhodanobacteraceae</taxon>
        <taxon>Tahibacter</taxon>
    </lineage>
</organism>
<dbReference type="EC" id="2.1.1.197" evidence="3 8"/>
<evidence type="ECO:0000256" key="7">
    <source>
        <dbReference type="ARBA" id="ARBA00022756"/>
    </source>
</evidence>
<feature type="domain" description="Methyltransferase type 11" evidence="9">
    <location>
        <begin position="51"/>
        <end position="145"/>
    </location>
</feature>
<dbReference type="Gene3D" id="3.40.50.150">
    <property type="entry name" value="Vaccinia Virus protein VP39"/>
    <property type="match status" value="1"/>
</dbReference>
<comment type="similarity">
    <text evidence="8">Belongs to the methyltransferase superfamily.</text>
</comment>
<evidence type="ECO:0000259" key="9">
    <source>
        <dbReference type="Pfam" id="PF08241"/>
    </source>
</evidence>
<reference evidence="10" key="1">
    <citation type="submission" date="2022-09" db="EMBL/GenBank/DDBJ databases">
        <title>Tahibacter sp. nov., isolated from a fresh water.</title>
        <authorList>
            <person name="Baek J.H."/>
            <person name="Lee J.K."/>
            <person name="Kim J.M."/>
            <person name="Jeon C.O."/>
        </authorList>
    </citation>
    <scope>NUCLEOTIDE SEQUENCE</scope>
    <source>
        <strain evidence="10">W38</strain>
    </source>
</reference>
<evidence type="ECO:0000256" key="4">
    <source>
        <dbReference type="ARBA" id="ARBA00022603"/>
    </source>
</evidence>
<keyword evidence="5 8" id="KW-0808">Transferase</keyword>
<dbReference type="HAMAP" id="MF_00835">
    <property type="entry name" value="BioC"/>
    <property type="match status" value="1"/>
</dbReference>
<evidence type="ECO:0000256" key="5">
    <source>
        <dbReference type="ARBA" id="ARBA00022679"/>
    </source>
</evidence>
<keyword evidence="4 8" id="KW-0489">Methyltransferase</keyword>
<evidence type="ECO:0000256" key="1">
    <source>
        <dbReference type="ARBA" id="ARBA00000852"/>
    </source>
</evidence>
<dbReference type="GO" id="GO:0102130">
    <property type="term" value="F:malonyl-CoA methyltransferase activity"/>
    <property type="evidence" value="ECO:0007669"/>
    <property type="project" value="UniProtKB-EC"/>
</dbReference>
<comment type="function">
    <text evidence="8">Converts the free carboxyl group of a malonyl-thioester to its methyl ester by transfer of a methyl group from S-adenosyl-L-methionine (SAM). It allows to synthesize pimeloyl-ACP via the fatty acid synthetic pathway.</text>
</comment>
<keyword evidence="11" id="KW-1185">Reference proteome</keyword>
<evidence type="ECO:0000256" key="3">
    <source>
        <dbReference type="ARBA" id="ARBA00012327"/>
    </source>
</evidence>
<keyword evidence="6 8" id="KW-0949">S-adenosyl-L-methionine</keyword>
<dbReference type="PANTHER" id="PTHR13090:SF1">
    <property type="entry name" value="ARGININE-HYDROXYLASE NDUFAF5, MITOCHONDRIAL"/>
    <property type="match status" value="1"/>
</dbReference>
<sequence length="292" mass="32522">MTPPFDIRHVRQAFGRAAASYASHAVLQKVVEDRLLERLEYLQTAPLRVIDLGCGPGRASGLLRKRWKQAQVIGMDLALPMLRQARRQGSWLRPLPRICADARALPLADASVDVLFSNLCIQWIDDLPALFDEFRRVLRPKGMLALSTFGPMTLHELRAAWAEVDRAPHVSRFADIQRVGDALLAAGFRDPVLDGEDFTLTYPDTMGLMRDLKAIGATNADSGRSRTLTGKSRLAAVAAAYEPFRRDGVLPATYEVIYAHAWGPEAGQPRRSRGVDIATFPVDQLKIRRRET</sequence>
<dbReference type="CDD" id="cd02440">
    <property type="entry name" value="AdoMet_MTases"/>
    <property type="match status" value="1"/>
</dbReference>
<dbReference type="NCBIfam" id="TIGR02072">
    <property type="entry name" value="BioC"/>
    <property type="match status" value="1"/>
</dbReference>
<evidence type="ECO:0000256" key="6">
    <source>
        <dbReference type="ARBA" id="ARBA00022691"/>
    </source>
</evidence>
<dbReference type="SUPFAM" id="SSF53335">
    <property type="entry name" value="S-adenosyl-L-methionine-dependent methyltransferases"/>
    <property type="match status" value="1"/>
</dbReference>
<evidence type="ECO:0000313" key="11">
    <source>
        <dbReference type="Proteomes" id="UP001064632"/>
    </source>
</evidence>
<comment type="catalytic activity">
    <reaction evidence="1 8">
        <text>malonyl-[ACP] + S-adenosyl-L-methionine = malonyl-[ACP] methyl ester + S-adenosyl-L-homocysteine</text>
        <dbReference type="Rhea" id="RHEA:17105"/>
        <dbReference type="Rhea" id="RHEA-COMP:9623"/>
        <dbReference type="Rhea" id="RHEA-COMP:9954"/>
        <dbReference type="ChEBI" id="CHEBI:57856"/>
        <dbReference type="ChEBI" id="CHEBI:59789"/>
        <dbReference type="ChEBI" id="CHEBI:78449"/>
        <dbReference type="ChEBI" id="CHEBI:78845"/>
        <dbReference type="EC" id="2.1.1.197"/>
    </reaction>
</comment>
<dbReference type="InterPro" id="IPR013216">
    <property type="entry name" value="Methyltransf_11"/>
</dbReference>
<dbReference type="EMBL" id="CP104694">
    <property type="protein sequence ID" value="UXI68169.1"/>
    <property type="molecule type" value="Genomic_DNA"/>
</dbReference>
<protein>
    <recommendedName>
        <fullName evidence="3 8">Malonyl-[acyl-carrier protein] O-methyltransferase</fullName>
        <shortName evidence="8">Malonyl-ACP O-methyltransferase</shortName>
        <ecNumber evidence="3 8">2.1.1.197</ecNumber>
    </recommendedName>
    <alternativeName>
        <fullName evidence="8">Biotin synthesis protein BioC</fullName>
    </alternativeName>
</protein>
<evidence type="ECO:0000313" key="10">
    <source>
        <dbReference type="EMBL" id="UXI68169.1"/>
    </source>
</evidence>
<accession>A0ABY6BEJ7</accession>
<proteinExistence type="inferred from homology"/>
<evidence type="ECO:0000256" key="2">
    <source>
        <dbReference type="ARBA" id="ARBA00004746"/>
    </source>
</evidence>
<dbReference type="InterPro" id="IPR029063">
    <property type="entry name" value="SAM-dependent_MTases_sf"/>
</dbReference>
<dbReference type="Proteomes" id="UP001064632">
    <property type="component" value="Chromosome"/>
</dbReference>
<dbReference type="PANTHER" id="PTHR13090">
    <property type="entry name" value="ARGININE-HYDROXYLASE NDUFAF5, MITOCHONDRIAL"/>
    <property type="match status" value="1"/>
</dbReference>
<keyword evidence="7 8" id="KW-0093">Biotin biosynthesis</keyword>
<gene>
    <name evidence="8 10" type="primary">bioC</name>
    <name evidence="10" type="ORF">N4264_00510</name>
</gene>
<evidence type="ECO:0000256" key="8">
    <source>
        <dbReference type="HAMAP-Rule" id="MF_00835"/>
    </source>
</evidence>
<dbReference type="GO" id="GO:0032259">
    <property type="term" value="P:methylation"/>
    <property type="evidence" value="ECO:0007669"/>
    <property type="project" value="UniProtKB-KW"/>
</dbReference>
<comment type="pathway">
    <text evidence="2 8">Cofactor biosynthesis; biotin biosynthesis.</text>
</comment>
<dbReference type="InterPro" id="IPR050602">
    <property type="entry name" value="Malonyl-ACP_OMT"/>
</dbReference>
<name>A0ABY6BEJ7_9GAMM</name>
<dbReference type="InterPro" id="IPR011814">
    <property type="entry name" value="BioC"/>
</dbReference>
<dbReference type="Pfam" id="PF08241">
    <property type="entry name" value="Methyltransf_11"/>
    <property type="match status" value="1"/>
</dbReference>